<dbReference type="CDD" id="cd06257">
    <property type="entry name" value="DnaJ"/>
    <property type="match status" value="1"/>
</dbReference>
<dbReference type="InterPro" id="IPR004640">
    <property type="entry name" value="HscB"/>
</dbReference>
<evidence type="ECO:0000313" key="8">
    <source>
        <dbReference type="Proteomes" id="UP000070299"/>
    </source>
</evidence>
<dbReference type="SMART" id="SM00271">
    <property type="entry name" value="DnaJ"/>
    <property type="match status" value="1"/>
</dbReference>
<dbReference type="PANTHER" id="PTHR14021:SF15">
    <property type="entry name" value="IRON-SULFUR CLUSTER CO-CHAPERONE PROTEIN HSCB"/>
    <property type="match status" value="1"/>
</dbReference>
<keyword evidence="5" id="KW-0175">Coiled coil</keyword>
<dbReference type="HAMAP" id="MF_00682">
    <property type="entry name" value="HscB"/>
    <property type="match status" value="1"/>
</dbReference>
<evidence type="ECO:0000313" key="7">
    <source>
        <dbReference type="EMBL" id="KXI28557.1"/>
    </source>
</evidence>
<dbReference type="GO" id="GO:0044571">
    <property type="term" value="P:[2Fe-2S] cluster assembly"/>
    <property type="evidence" value="ECO:0007669"/>
    <property type="project" value="InterPro"/>
</dbReference>
<comment type="caution">
    <text evidence="7">The sequence shown here is derived from an EMBL/GenBank/DDBJ whole genome shotgun (WGS) entry which is preliminary data.</text>
</comment>
<protein>
    <recommendedName>
        <fullName evidence="4">Co-chaperone protein HscB homolog</fullName>
    </recommendedName>
</protein>
<accession>A0A136A035</accession>
<evidence type="ECO:0000259" key="6">
    <source>
        <dbReference type="PROSITE" id="PS50076"/>
    </source>
</evidence>
<dbReference type="InterPro" id="IPR036869">
    <property type="entry name" value="J_dom_sf"/>
</dbReference>
<evidence type="ECO:0000256" key="3">
    <source>
        <dbReference type="ARBA" id="ARBA00025596"/>
    </source>
</evidence>
<dbReference type="NCBIfam" id="TIGR00714">
    <property type="entry name" value="hscB"/>
    <property type="match status" value="1"/>
</dbReference>
<comment type="subunit">
    <text evidence="4">Interacts with HscA and stimulates its ATPase activity.</text>
</comment>
<dbReference type="Gene3D" id="1.20.1280.20">
    <property type="entry name" value="HscB, C-terminal domain"/>
    <property type="match status" value="1"/>
</dbReference>
<dbReference type="RefSeq" id="WP_068377604.1">
    <property type="nucleotide sequence ID" value="NZ_LSNE01000006.1"/>
</dbReference>
<keyword evidence="8" id="KW-1185">Reference proteome</keyword>
<sequence length="175" mass="20396">MNYFELFNINPEFSLDLDLLANTYQRLQQLTHPDKFATASDRDKLLSVQKNAQVNDAYQVLKSPISRAEYMLGLRGLELRHEQQTLQDTQFLMQQMEWREQLEDIDGSANAEDQLAELDDEIAQLIRTQVASLAEQLAINNEQANLACADLIRKLKFMYKLRQEIARKDEQLNDF</sequence>
<dbReference type="GO" id="GO:1990230">
    <property type="term" value="C:iron-sulfur cluster transfer complex"/>
    <property type="evidence" value="ECO:0007669"/>
    <property type="project" value="TreeGrafter"/>
</dbReference>
<dbReference type="InterPro" id="IPR001623">
    <property type="entry name" value="DnaJ_domain"/>
</dbReference>
<gene>
    <name evidence="4" type="primary">hscB</name>
    <name evidence="7" type="ORF">AX660_15830</name>
</gene>
<dbReference type="InterPro" id="IPR036386">
    <property type="entry name" value="HscB_C_sf"/>
</dbReference>
<evidence type="ECO:0000256" key="2">
    <source>
        <dbReference type="ARBA" id="ARBA00023186"/>
    </source>
</evidence>
<dbReference type="GO" id="GO:0006457">
    <property type="term" value="P:protein folding"/>
    <property type="evidence" value="ECO:0007669"/>
    <property type="project" value="UniProtKB-UniRule"/>
</dbReference>
<dbReference type="STRING" id="1799789.AX660_15830"/>
<dbReference type="PANTHER" id="PTHR14021">
    <property type="entry name" value="IRON-SULFUR CLUSTER CO-CHAPERONE PROTEIN HSCB"/>
    <property type="match status" value="1"/>
</dbReference>
<dbReference type="OrthoDB" id="287587at2"/>
<comment type="function">
    <text evidence="3 4">Co-chaperone involved in the maturation of iron-sulfur cluster-containing proteins. Seems to help targeting proteins to be folded toward HscA.</text>
</comment>
<dbReference type="Pfam" id="PF07743">
    <property type="entry name" value="HSCB_C"/>
    <property type="match status" value="1"/>
</dbReference>
<feature type="coiled-coil region" evidence="5">
    <location>
        <begin position="108"/>
        <end position="154"/>
    </location>
</feature>
<name>A0A136A035_9ALTE</name>
<dbReference type="Proteomes" id="UP000070299">
    <property type="component" value="Unassembled WGS sequence"/>
</dbReference>
<evidence type="ECO:0000256" key="4">
    <source>
        <dbReference type="HAMAP-Rule" id="MF_00682"/>
    </source>
</evidence>
<dbReference type="AlphaFoldDB" id="A0A136A035"/>
<dbReference type="EMBL" id="LSNE01000006">
    <property type="protein sequence ID" value="KXI28557.1"/>
    <property type="molecule type" value="Genomic_DNA"/>
</dbReference>
<evidence type="ECO:0000256" key="1">
    <source>
        <dbReference type="ARBA" id="ARBA00010476"/>
    </source>
</evidence>
<dbReference type="GO" id="GO:0051087">
    <property type="term" value="F:protein-folding chaperone binding"/>
    <property type="evidence" value="ECO:0007669"/>
    <property type="project" value="InterPro"/>
</dbReference>
<dbReference type="GO" id="GO:0001671">
    <property type="term" value="F:ATPase activator activity"/>
    <property type="evidence" value="ECO:0007669"/>
    <property type="project" value="InterPro"/>
</dbReference>
<evidence type="ECO:0000256" key="5">
    <source>
        <dbReference type="SAM" id="Coils"/>
    </source>
</evidence>
<dbReference type="InterPro" id="IPR009073">
    <property type="entry name" value="HscB_oligo_C"/>
</dbReference>
<proteinExistence type="inferred from homology"/>
<dbReference type="GO" id="GO:0051259">
    <property type="term" value="P:protein complex oligomerization"/>
    <property type="evidence" value="ECO:0007669"/>
    <property type="project" value="InterPro"/>
</dbReference>
<feature type="domain" description="J" evidence="6">
    <location>
        <begin position="2"/>
        <end position="74"/>
    </location>
</feature>
<dbReference type="PROSITE" id="PS50076">
    <property type="entry name" value="DNAJ_2"/>
    <property type="match status" value="1"/>
</dbReference>
<dbReference type="SUPFAM" id="SSF47144">
    <property type="entry name" value="HSC20 (HSCB), C-terminal oligomerisation domain"/>
    <property type="match status" value="1"/>
</dbReference>
<keyword evidence="2 4" id="KW-0143">Chaperone</keyword>
<reference evidence="8" key="1">
    <citation type="submission" date="2016-02" db="EMBL/GenBank/DDBJ databases">
        <authorList>
            <person name="Schultz-Johansen M."/>
            <person name="Glaring M.A."/>
            <person name="Bech P.K."/>
            <person name="Stougaard P."/>
        </authorList>
    </citation>
    <scope>NUCLEOTIDE SEQUENCE [LARGE SCALE GENOMIC DNA]</scope>
    <source>
        <strain evidence="8">S66</strain>
    </source>
</reference>
<dbReference type="SUPFAM" id="SSF46565">
    <property type="entry name" value="Chaperone J-domain"/>
    <property type="match status" value="1"/>
</dbReference>
<comment type="similarity">
    <text evidence="1 4">Belongs to the HscB family.</text>
</comment>
<dbReference type="NCBIfam" id="NF003449">
    <property type="entry name" value="PRK05014.1"/>
    <property type="match status" value="1"/>
</dbReference>
<dbReference type="Gene3D" id="1.10.287.110">
    <property type="entry name" value="DnaJ domain"/>
    <property type="match status" value="1"/>
</dbReference>
<organism evidence="7 8">
    <name type="scientific">Paraglaciecola hydrolytica</name>
    <dbReference type="NCBI Taxonomy" id="1799789"/>
    <lineage>
        <taxon>Bacteria</taxon>
        <taxon>Pseudomonadati</taxon>
        <taxon>Pseudomonadota</taxon>
        <taxon>Gammaproteobacteria</taxon>
        <taxon>Alteromonadales</taxon>
        <taxon>Alteromonadaceae</taxon>
        <taxon>Paraglaciecola</taxon>
    </lineage>
</organism>